<evidence type="ECO:0000256" key="3">
    <source>
        <dbReference type="ARBA" id="ARBA00022603"/>
    </source>
</evidence>
<accession>A0A2A6FFA6</accession>
<evidence type="ECO:0000259" key="7">
    <source>
        <dbReference type="Pfam" id="PF07669"/>
    </source>
</evidence>
<keyword evidence="9" id="KW-1185">Reference proteome</keyword>
<dbReference type="Proteomes" id="UP000219182">
    <property type="component" value="Unassembled WGS sequence"/>
</dbReference>
<dbReference type="GO" id="GO:0006304">
    <property type="term" value="P:DNA modification"/>
    <property type="evidence" value="ECO:0007669"/>
    <property type="project" value="InterPro"/>
</dbReference>
<comment type="caution">
    <text evidence="8">The sequence shown here is derived from an EMBL/GenBank/DDBJ whole genome shotgun (WGS) entry which is preliminary data.</text>
</comment>
<protein>
    <recommendedName>
        <fullName evidence="2">site-specific DNA-methyltransferase (adenine-specific)</fullName>
        <ecNumber evidence="2">2.1.1.72</ecNumber>
    </recommendedName>
</protein>
<reference evidence="8 9" key="1">
    <citation type="submission" date="2017-09" db="EMBL/GenBank/DDBJ databases">
        <title>Mesorhizobum sanjuanii sp. nov. isolated from nodules of Lotus tenuis in saline-alkaline lowlands of Flooding Pampa.</title>
        <authorList>
            <person name="Sannazzaro A.I."/>
            <person name="Torres Tejerizo G.A."/>
            <person name="Fontana F."/>
            <person name="Cumpa Velazquez L.M."/>
            <person name="Hansen L."/>
            <person name="Pistorio M."/>
            <person name="Estrella M.J."/>
        </authorList>
    </citation>
    <scope>NUCLEOTIDE SEQUENCE [LARGE SCALE GENOMIC DNA]</scope>
    <source>
        <strain evidence="8 9">BSA136</strain>
    </source>
</reference>
<evidence type="ECO:0000256" key="4">
    <source>
        <dbReference type="ARBA" id="ARBA00022679"/>
    </source>
</evidence>
<keyword evidence="4 8" id="KW-0808">Transferase</keyword>
<dbReference type="InterPro" id="IPR029063">
    <property type="entry name" value="SAM-dependent_MTases_sf"/>
</dbReference>
<evidence type="ECO:0000256" key="5">
    <source>
        <dbReference type="ARBA" id="ARBA00022691"/>
    </source>
</evidence>
<dbReference type="EMBL" id="NWQG01000085">
    <property type="protein sequence ID" value="PDQ20311.1"/>
    <property type="molecule type" value="Genomic_DNA"/>
</dbReference>
<name>A0A2A6FFA6_9HYPH</name>
<gene>
    <name evidence="8" type="ORF">CN311_14685</name>
</gene>
<evidence type="ECO:0000256" key="1">
    <source>
        <dbReference type="ARBA" id="ARBA00006594"/>
    </source>
</evidence>
<comment type="catalytic activity">
    <reaction evidence="6">
        <text>a 2'-deoxyadenosine in DNA + S-adenosyl-L-methionine = an N(6)-methyl-2'-deoxyadenosine in DNA + S-adenosyl-L-homocysteine + H(+)</text>
        <dbReference type="Rhea" id="RHEA:15197"/>
        <dbReference type="Rhea" id="RHEA-COMP:12418"/>
        <dbReference type="Rhea" id="RHEA-COMP:12419"/>
        <dbReference type="ChEBI" id="CHEBI:15378"/>
        <dbReference type="ChEBI" id="CHEBI:57856"/>
        <dbReference type="ChEBI" id="CHEBI:59789"/>
        <dbReference type="ChEBI" id="CHEBI:90615"/>
        <dbReference type="ChEBI" id="CHEBI:90616"/>
        <dbReference type="EC" id="2.1.1.72"/>
    </reaction>
</comment>
<dbReference type="EC" id="2.1.1.72" evidence="2"/>
<dbReference type="PANTHER" id="PTHR33841">
    <property type="entry name" value="DNA METHYLTRANSFERASE YEEA-RELATED"/>
    <property type="match status" value="1"/>
</dbReference>
<dbReference type="InterPro" id="IPR050953">
    <property type="entry name" value="N4_N6_ade-DNA_methylase"/>
</dbReference>
<keyword evidence="5" id="KW-0949">S-adenosyl-L-methionine</keyword>
<evidence type="ECO:0000256" key="6">
    <source>
        <dbReference type="ARBA" id="ARBA00047942"/>
    </source>
</evidence>
<evidence type="ECO:0000313" key="8">
    <source>
        <dbReference type="EMBL" id="PDQ20311.1"/>
    </source>
</evidence>
<dbReference type="GO" id="GO:0009007">
    <property type="term" value="F:site-specific DNA-methyltransferase (adenine-specific) activity"/>
    <property type="evidence" value="ECO:0007669"/>
    <property type="project" value="UniProtKB-EC"/>
</dbReference>
<evidence type="ECO:0000313" key="9">
    <source>
        <dbReference type="Proteomes" id="UP000219182"/>
    </source>
</evidence>
<dbReference type="GO" id="GO:0003676">
    <property type="term" value="F:nucleic acid binding"/>
    <property type="evidence" value="ECO:0007669"/>
    <property type="project" value="InterPro"/>
</dbReference>
<dbReference type="InterPro" id="IPR011639">
    <property type="entry name" value="MethylTrfase_TaqI-like_dom"/>
</dbReference>
<dbReference type="InterPro" id="IPR002052">
    <property type="entry name" value="DNA_methylase_N6_adenine_CS"/>
</dbReference>
<dbReference type="SUPFAM" id="SSF53335">
    <property type="entry name" value="S-adenosyl-L-methionine-dependent methyltransferases"/>
    <property type="match status" value="1"/>
</dbReference>
<sequence length="602" mass="65398">MGEVSQIRLSELRATSQSVVDGYALKVARGDLSKARLLARVWCATIDECDRETCAVSLTRHALEALSRSIGVSPALCPSLAFTEQLDEPASALANTIGETAARLPILEALHLVTSLYPALLPTKERGERGAFYTPPALVNRLLDQAEEEGLDWRTARVLDPAAGGGTFLFHAAHRMIAALGECEPAFALSHVGTRLAGFELDPHAAMLAQGALEIALADVAIKAGRAAPTIVTACNTLEADSEPVFDLVVGNPPYGRVSLPSELRERYARSLYGHANLYGVFTDAALRWTKHGGLVAFLTPTSFLGGHYYSALRSLLAREAPPVAIDFVHARRGVFEDVLQETLLAVYKRGAEPQRAQIHYLTVASETEAKVTRNGTIALPSDRTAPWLAPRTPEHSRLIAQAETMTHRLADWGYEVSTGPLVWNRFKDQLRDRAGGKGVHPLIWAESVTSGGQFTYRARKKNHAPYFKLEAGDDWLLVEEPCVLVQRTTAKEQARRLIAAELPEEFIDTYGGVVVENHLNMVRATSSTKVPAAVVSALLNSRVVDDLFRCISGSVAVSAFELEALPLPAPKSTKALAKLVTAGATREQIQAECDRLYGEFI</sequence>
<dbReference type="PRINTS" id="PR00507">
    <property type="entry name" value="N12N6MTFRASE"/>
</dbReference>
<organism evidence="8 9">
    <name type="scientific">Mesorhizobium sanjuanii</name>
    <dbReference type="NCBI Taxonomy" id="2037900"/>
    <lineage>
        <taxon>Bacteria</taxon>
        <taxon>Pseudomonadati</taxon>
        <taxon>Pseudomonadota</taxon>
        <taxon>Alphaproteobacteria</taxon>
        <taxon>Hyphomicrobiales</taxon>
        <taxon>Phyllobacteriaceae</taxon>
        <taxon>Mesorhizobium</taxon>
    </lineage>
</organism>
<dbReference type="Pfam" id="PF07669">
    <property type="entry name" value="Eco57I"/>
    <property type="match status" value="1"/>
</dbReference>
<dbReference type="AlphaFoldDB" id="A0A2A6FFA6"/>
<evidence type="ECO:0000256" key="2">
    <source>
        <dbReference type="ARBA" id="ARBA00011900"/>
    </source>
</evidence>
<dbReference type="Gene3D" id="3.40.50.150">
    <property type="entry name" value="Vaccinia Virus protein VP39"/>
    <property type="match status" value="1"/>
</dbReference>
<keyword evidence="3 8" id="KW-0489">Methyltransferase</keyword>
<dbReference type="GO" id="GO:0032259">
    <property type="term" value="P:methylation"/>
    <property type="evidence" value="ECO:0007669"/>
    <property type="project" value="UniProtKB-KW"/>
</dbReference>
<proteinExistence type="inferred from homology"/>
<dbReference type="PROSITE" id="PS00092">
    <property type="entry name" value="N6_MTASE"/>
    <property type="match status" value="1"/>
</dbReference>
<feature type="domain" description="Type II methyltransferase M.TaqI-like" evidence="7">
    <location>
        <begin position="242"/>
        <end position="328"/>
    </location>
</feature>
<dbReference type="PANTHER" id="PTHR33841:SF5">
    <property type="entry name" value="DNA METHYLASE (MODIFICATION METHYLASE) (METHYLTRANSFERASE)-RELATED"/>
    <property type="match status" value="1"/>
</dbReference>
<comment type="similarity">
    <text evidence="1">Belongs to the N(4)/N(6)-methyltransferase family.</text>
</comment>